<dbReference type="RefSeq" id="WP_062408304.1">
    <property type="nucleotide sequence ID" value="NZ_CP013652.1"/>
</dbReference>
<dbReference type="PATRIC" id="fig|162209.4.peg.1652"/>
<dbReference type="STRING" id="162209.IJ22_15600"/>
<dbReference type="KEGG" id="pnp:IJ22_15600"/>
<dbReference type="EMBL" id="CP013652">
    <property type="protein sequence ID" value="ALS21936.1"/>
    <property type="molecule type" value="Genomic_DNA"/>
</dbReference>
<accession>A0A0U2M3I9</accession>
<reference evidence="2 3" key="2">
    <citation type="journal article" date="2016" name="Genome Announc.">
        <title>Complete Genome Sequences of Two Interactive Moderate Thermophiles, Paenibacillus napthalenovorans 32O-Y and Paenibacillus sp. 32O-W.</title>
        <authorList>
            <person name="Butler R.R.III."/>
            <person name="Wang J."/>
            <person name="Stark B.C."/>
            <person name="Pombert J.F."/>
        </authorList>
    </citation>
    <scope>NUCLEOTIDE SEQUENCE [LARGE SCALE GENOMIC DNA]</scope>
    <source>
        <strain evidence="2 3">32O-Y</strain>
    </source>
</reference>
<feature type="compositionally biased region" description="Basic and acidic residues" evidence="1">
    <location>
        <begin position="217"/>
        <end position="230"/>
    </location>
</feature>
<evidence type="ECO:0000313" key="3">
    <source>
        <dbReference type="Proteomes" id="UP000061660"/>
    </source>
</evidence>
<dbReference type="AlphaFoldDB" id="A0A0U2M3I9"/>
<reference evidence="3" key="1">
    <citation type="submission" date="2015-12" db="EMBL/GenBank/DDBJ databases">
        <title>Complete genome sequences of two moderately thermophilic Paenibacillus species.</title>
        <authorList>
            <person name="Butler R.III."/>
            <person name="Wang J."/>
            <person name="Stark B.C."/>
            <person name="Pombert J.-F."/>
        </authorList>
    </citation>
    <scope>NUCLEOTIDE SEQUENCE [LARGE SCALE GENOMIC DNA]</scope>
    <source>
        <strain evidence="3">32O-Y</strain>
    </source>
</reference>
<proteinExistence type="predicted"/>
<keyword evidence="3" id="KW-1185">Reference proteome</keyword>
<dbReference type="Pfam" id="PF13618">
    <property type="entry name" value="Gluconate_2-dh3"/>
    <property type="match status" value="1"/>
</dbReference>
<name>A0A0U2M3I9_9BACL</name>
<sequence>MSSLSFPEEELGNTNVGPTKEPQEQFAPLKPRLGGFVKLIEFTEVQVAVLNAAADRIIPGGEGFPWPSEVGIVRFIARYITPSGEEPKWFPFAGEDNFKAELDKLGGDFLQADAAMQVEILKRIEQESPTFFSQFRDLVYYGYYSRPEVTKAINENLEAGRDYRSSPQPYGYLDVIEPWDESLFSQVKGSYIRTEDVKCVNVRTPDQPGAAGGKPPSSEEHSKPSCNEEK</sequence>
<gene>
    <name evidence="2" type="ORF">IJ22_15600</name>
</gene>
<evidence type="ECO:0000313" key="2">
    <source>
        <dbReference type="EMBL" id="ALS21936.1"/>
    </source>
</evidence>
<evidence type="ECO:0000256" key="1">
    <source>
        <dbReference type="SAM" id="MobiDB-lite"/>
    </source>
</evidence>
<dbReference type="InterPro" id="IPR027056">
    <property type="entry name" value="Gluconate_2DH_su3"/>
</dbReference>
<feature type="region of interest" description="Disordered" evidence="1">
    <location>
        <begin position="1"/>
        <end position="25"/>
    </location>
</feature>
<protein>
    <submittedName>
        <fullName evidence="2">Subunit 3 of gluconate 2-dehydrogenase</fullName>
    </submittedName>
</protein>
<dbReference type="Proteomes" id="UP000061660">
    <property type="component" value="Chromosome"/>
</dbReference>
<dbReference type="OrthoDB" id="1550584at2"/>
<feature type="region of interest" description="Disordered" evidence="1">
    <location>
        <begin position="202"/>
        <end position="230"/>
    </location>
</feature>
<organism evidence="2 3">
    <name type="scientific">Paenibacillus naphthalenovorans</name>
    <dbReference type="NCBI Taxonomy" id="162209"/>
    <lineage>
        <taxon>Bacteria</taxon>
        <taxon>Bacillati</taxon>
        <taxon>Bacillota</taxon>
        <taxon>Bacilli</taxon>
        <taxon>Bacillales</taxon>
        <taxon>Paenibacillaceae</taxon>
        <taxon>Paenibacillus</taxon>
    </lineage>
</organism>